<accession>A0A8H7E0V3</accession>
<feature type="transmembrane region" description="Helical" evidence="6">
    <location>
        <begin position="42"/>
        <end position="59"/>
    </location>
</feature>
<evidence type="ECO:0000256" key="5">
    <source>
        <dbReference type="ARBA" id="ARBA00023136"/>
    </source>
</evidence>
<dbReference type="PIRSF" id="PIRSF006060">
    <property type="entry name" value="AA_transporter"/>
    <property type="match status" value="1"/>
</dbReference>
<feature type="transmembrane region" description="Helical" evidence="6">
    <location>
        <begin position="126"/>
        <end position="147"/>
    </location>
</feature>
<name>A0A8H7E0V3_9EURO</name>
<keyword evidence="4 6" id="KW-1133">Transmembrane helix</keyword>
<evidence type="ECO:0000256" key="3">
    <source>
        <dbReference type="ARBA" id="ARBA00022692"/>
    </source>
</evidence>
<evidence type="ECO:0000256" key="2">
    <source>
        <dbReference type="ARBA" id="ARBA00022448"/>
    </source>
</evidence>
<evidence type="ECO:0000256" key="6">
    <source>
        <dbReference type="SAM" id="Phobius"/>
    </source>
</evidence>
<comment type="subcellular location">
    <subcellularLocation>
        <location evidence="1">Membrane</location>
        <topology evidence="1">Multi-pass membrane protein</topology>
    </subcellularLocation>
</comment>
<reference evidence="8" key="1">
    <citation type="submission" date="2020-02" db="EMBL/GenBank/DDBJ databases">
        <authorList>
            <person name="Palmer J.M."/>
        </authorList>
    </citation>
    <scope>NUCLEOTIDE SEQUENCE</scope>
    <source>
        <strain evidence="8">EPUS1.4</strain>
        <tissue evidence="8">Thallus</tissue>
    </source>
</reference>
<comment type="caution">
    <text evidence="8">The sequence shown here is derived from an EMBL/GenBank/DDBJ whole genome shotgun (WGS) entry which is preliminary data.</text>
</comment>
<dbReference type="Pfam" id="PF00324">
    <property type="entry name" value="AA_permease"/>
    <property type="match status" value="1"/>
</dbReference>
<dbReference type="InterPro" id="IPR004841">
    <property type="entry name" value="AA-permease/SLC12A_dom"/>
</dbReference>
<feature type="transmembrane region" description="Helical" evidence="6">
    <location>
        <begin position="153"/>
        <end position="173"/>
    </location>
</feature>
<evidence type="ECO:0000259" key="7">
    <source>
        <dbReference type="Pfam" id="PF00324"/>
    </source>
</evidence>
<feature type="transmembrane region" description="Helical" evidence="6">
    <location>
        <begin position="96"/>
        <end position="119"/>
    </location>
</feature>
<sequence length="406" mass="45604">MAEVGLRQELRGWQILLITISGVIGVTIFSNGGQALEIAGPGGMLCAYCIAGLIAIAVMEGVSEMVQLFPAPNAVVEYVKAFVDIDLAWVVRVAYWYTYSAIFATQIIAAAGFSSYWNFPQCWQTIVFYILSPIVILAINFAGVKWYGYVEAFGGSLKLCMVLGCGVFVYVIADQENLGSKYLEAGLQNNPRYASNHSQAVAYAVSIISYGFLAVEIVAMTAYEARDMKDLRYAAQELVEIMAISGSVSGLIVWASLCLAFIRYEYWLRMHKDSLHGAHYRRYNQWDRTVRESSTFLGYFQPVVAWAGLAGCLIVVFVFSSAMWWNGVIRFRKVASAYATPIILLALWIIRKIVFGGKHEHQRGWFVKLDDDFTELSQTFRRLEYTKLGSQSATSHQWFSRFFGRL</sequence>
<feature type="transmembrane region" description="Helical" evidence="6">
    <location>
        <begin position="303"/>
        <end position="325"/>
    </location>
</feature>
<keyword evidence="3 6" id="KW-0812">Transmembrane</keyword>
<dbReference type="GO" id="GO:0016020">
    <property type="term" value="C:membrane"/>
    <property type="evidence" value="ECO:0007669"/>
    <property type="project" value="UniProtKB-SubCell"/>
</dbReference>
<feature type="transmembrane region" description="Helical" evidence="6">
    <location>
        <begin position="200"/>
        <end position="221"/>
    </location>
</feature>
<evidence type="ECO:0000313" key="8">
    <source>
        <dbReference type="EMBL" id="KAF7502286.1"/>
    </source>
</evidence>
<feature type="domain" description="Amino acid permease/ SLC12A" evidence="7">
    <location>
        <begin position="15"/>
        <end position="227"/>
    </location>
</feature>
<gene>
    <name evidence="8" type="ORF">GJ744_006165</name>
</gene>
<keyword evidence="2" id="KW-0813">Transport</keyword>
<dbReference type="AlphaFoldDB" id="A0A8H7E0V3"/>
<dbReference type="PANTHER" id="PTHR43495">
    <property type="entry name" value="GABA PERMEASE"/>
    <property type="match status" value="1"/>
</dbReference>
<evidence type="ECO:0000256" key="4">
    <source>
        <dbReference type="ARBA" id="ARBA00022989"/>
    </source>
</evidence>
<dbReference type="Gene3D" id="1.20.1740.10">
    <property type="entry name" value="Amino acid/polyamine transporter I"/>
    <property type="match status" value="1"/>
</dbReference>
<feature type="transmembrane region" description="Helical" evidence="6">
    <location>
        <begin position="12"/>
        <end position="30"/>
    </location>
</feature>
<protein>
    <recommendedName>
        <fullName evidence="7">Amino acid permease/ SLC12A domain-containing protein</fullName>
    </recommendedName>
</protein>
<evidence type="ECO:0000256" key="1">
    <source>
        <dbReference type="ARBA" id="ARBA00004141"/>
    </source>
</evidence>
<dbReference type="Proteomes" id="UP000606974">
    <property type="component" value="Unassembled WGS sequence"/>
</dbReference>
<keyword evidence="5 6" id="KW-0472">Membrane</keyword>
<proteinExistence type="predicted"/>
<dbReference type="EMBL" id="JAACFV010000276">
    <property type="protein sequence ID" value="KAF7502286.1"/>
    <property type="molecule type" value="Genomic_DNA"/>
</dbReference>
<dbReference type="OrthoDB" id="3900342at2759"/>
<dbReference type="GO" id="GO:0055085">
    <property type="term" value="P:transmembrane transport"/>
    <property type="evidence" value="ECO:0007669"/>
    <property type="project" value="InterPro"/>
</dbReference>
<keyword evidence="9" id="KW-1185">Reference proteome</keyword>
<evidence type="ECO:0000313" key="9">
    <source>
        <dbReference type="Proteomes" id="UP000606974"/>
    </source>
</evidence>
<feature type="transmembrane region" description="Helical" evidence="6">
    <location>
        <begin position="241"/>
        <end position="262"/>
    </location>
</feature>
<dbReference type="PANTHER" id="PTHR43495:SF5">
    <property type="entry name" value="GAMMA-AMINOBUTYRIC ACID PERMEASE"/>
    <property type="match status" value="1"/>
</dbReference>
<organism evidence="8 9">
    <name type="scientific">Endocarpon pusillum</name>
    <dbReference type="NCBI Taxonomy" id="364733"/>
    <lineage>
        <taxon>Eukaryota</taxon>
        <taxon>Fungi</taxon>
        <taxon>Dikarya</taxon>
        <taxon>Ascomycota</taxon>
        <taxon>Pezizomycotina</taxon>
        <taxon>Eurotiomycetes</taxon>
        <taxon>Chaetothyriomycetidae</taxon>
        <taxon>Verrucariales</taxon>
        <taxon>Verrucariaceae</taxon>
        <taxon>Endocarpon</taxon>
    </lineage>
</organism>
<feature type="transmembrane region" description="Helical" evidence="6">
    <location>
        <begin position="331"/>
        <end position="350"/>
    </location>
</feature>